<dbReference type="EMBL" id="CP001037">
    <property type="protein sequence ID" value="ACC84661.1"/>
    <property type="molecule type" value="Genomic_DNA"/>
</dbReference>
<dbReference type="HOGENOM" id="CLU_037990_16_0_3"/>
<feature type="signal peptide" evidence="2">
    <location>
        <begin position="1"/>
        <end position="28"/>
    </location>
</feature>
<keyword evidence="5" id="KW-1185">Reference proteome</keyword>
<dbReference type="RefSeq" id="WP_012412600.1">
    <property type="nucleotide sequence ID" value="NC_010628.1"/>
</dbReference>
<keyword evidence="4" id="KW-0489">Methyltransferase</keyword>
<protein>
    <submittedName>
        <fullName evidence="4">Methyltransferase type 11</fullName>
    </submittedName>
</protein>
<evidence type="ECO:0000313" key="5">
    <source>
        <dbReference type="Proteomes" id="UP000001191"/>
    </source>
</evidence>
<reference evidence="4 5" key="2">
    <citation type="journal article" date="2013" name="Plant Physiol.">
        <title>A Nostoc punctiforme Sugar Transporter Necessary to Establish a Cyanobacterium-Plant Symbiosis.</title>
        <authorList>
            <person name="Ekman M."/>
            <person name="Picossi S."/>
            <person name="Campbell E.L."/>
            <person name="Meeks J.C."/>
            <person name="Flores E."/>
        </authorList>
    </citation>
    <scope>NUCLEOTIDE SEQUENCE [LARGE SCALE GENOMIC DNA]</scope>
    <source>
        <strain evidence="5">ATCC 29133 / PCC 73102</strain>
    </source>
</reference>
<organism evidence="4 5">
    <name type="scientific">Nostoc punctiforme (strain ATCC 29133 / PCC 73102)</name>
    <dbReference type="NCBI Taxonomy" id="63737"/>
    <lineage>
        <taxon>Bacteria</taxon>
        <taxon>Bacillati</taxon>
        <taxon>Cyanobacteriota</taxon>
        <taxon>Cyanophyceae</taxon>
        <taxon>Nostocales</taxon>
        <taxon>Nostocaceae</taxon>
        <taxon>Nostoc</taxon>
    </lineage>
</organism>
<keyword evidence="1 4" id="KW-0808">Transferase</keyword>
<dbReference type="Proteomes" id="UP000001191">
    <property type="component" value="Chromosome"/>
</dbReference>
<name>B2IY62_NOSP7</name>
<dbReference type="CDD" id="cd02440">
    <property type="entry name" value="AdoMet_MTases"/>
    <property type="match status" value="1"/>
</dbReference>
<evidence type="ECO:0000256" key="1">
    <source>
        <dbReference type="ARBA" id="ARBA00022679"/>
    </source>
</evidence>
<dbReference type="PhylomeDB" id="B2IY62"/>
<proteinExistence type="predicted"/>
<dbReference type="InterPro" id="IPR025714">
    <property type="entry name" value="Methyltranfer_dom"/>
</dbReference>
<evidence type="ECO:0000256" key="2">
    <source>
        <dbReference type="SAM" id="SignalP"/>
    </source>
</evidence>
<dbReference type="Gene3D" id="3.40.50.150">
    <property type="entry name" value="Vaccinia Virus protein VP39"/>
    <property type="match status" value="1"/>
</dbReference>
<feature type="domain" description="Methyltransferase" evidence="3">
    <location>
        <begin position="119"/>
        <end position="248"/>
    </location>
</feature>
<feature type="chain" id="PRO_5002779012" evidence="2">
    <location>
        <begin position="29"/>
        <end position="276"/>
    </location>
</feature>
<reference evidence="5" key="1">
    <citation type="submission" date="2008-04" db="EMBL/GenBank/DDBJ databases">
        <title>Complete sequence of chromosome of Nostoc punctiforme ATCC 29133.</title>
        <authorList>
            <consortium name="US DOE Joint Genome Institute"/>
            <person name="Copeland A."/>
            <person name="Lucas S."/>
            <person name="Lapidus A."/>
            <person name="Glavina del Rio T."/>
            <person name="Dalin E."/>
            <person name="Tice H."/>
            <person name="Pitluck S."/>
            <person name="Chain P."/>
            <person name="Malfatti S."/>
            <person name="Shin M."/>
            <person name="Vergez L."/>
            <person name="Schmutz J."/>
            <person name="Larimer F."/>
            <person name="Land M."/>
            <person name="Hauser L."/>
            <person name="Kyrpides N."/>
            <person name="Kim E."/>
            <person name="Meeks J.C."/>
            <person name="Elhai J."/>
            <person name="Campbell E.L."/>
            <person name="Thiel T."/>
            <person name="Longmire J."/>
            <person name="Potts M."/>
            <person name="Atlas R."/>
        </authorList>
    </citation>
    <scope>NUCLEOTIDE SEQUENCE [LARGE SCALE GENOMIC DNA]</scope>
    <source>
        <strain evidence="5">ATCC 29133 / PCC 73102</strain>
    </source>
</reference>
<dbReference type="GO" id="GO:0032259">
    <property type="term" value="P:methylation"/>
    <property type="evidence" value="ECO:0007669"/>
    <property type="project" value="UniProtKB-KW"/>
</dbReference>
<dbReference type="KEGG" id="npu:Npun_F6389"/>
<dbReference type="Pfam" id="PF13847">
    <property type="entry name" value="Methyltransf_31"/>
    <property type="match status" value="1"/>
</dbReference>
<dbReference type="AlphaFoldDB" id="B2IY62"/>
<accession>B2IY62</accession>
<sequence length="276" mass="30425">MLNFLHFIVTFVVILSCSLLNPTLTAQAATGAMSTIVTEPVLSVAVGAASRREGRSRSAGYAYAVYEQRIIHSPDGIGKYYMGREIAKVMGYTGAGWLERPSREGEEQPSKVVSLLNLKPNDVVADIGAGTGYLSFRIAPLLTAGKVLAVDVQPEMLEIIELFKKEKNITNVEPVLATLSDPNLPSESINLALMVDAYHELEYPQEVMQGIVKALKPGGRVVLVEYRGENPFIMIKGLHKMTQKQVRKEMQAVGLVWRETKNLLPQQHLMVFEKSA</sequence>
<dbReference type="EnsemblBacteria" id="ACC84661">
    <property type="protein sequence ID" value="ACC84661"/>
    <property type="gene ID" value="Npun_F6389"/>
</dbReference>
<evidence type="ECO:0000259" key="3">
    <source>
        <dbReference type="Pfam" id="PF13847"/>
    </source>
</evidence>
<evidence type="ECO:0000313" key="4">
    <source>
        <dbReference type="EMBL" id="ACC84661.1"/>
    </source>
</evidence>
<gene>
    <name evidence="4" type="ordered locus">Npun_F6389</name>
</gene>
<keyword evidence="2" id="KW-0732">Signal</keyword>
<dbReference type="SUPFAM" id="SSF53335">
    <property type="entry name" value="S-adenosyl-L-methionine-dependent methyltransferases"/>
    <property type="match status" value="1"/>
</dbReference>
<dbReference type="GO" id="GO:0008168">
    <property type="term" value="F:methyltransferase activity"/>
    <property type="evidence" value="ECO:0007669"/>
    <property type="project" value="UniProtKB-KW"/>
</dbReference>
<dbReference type="PANTHER" id="PTHR43861">
    <property type="entry name" value="TRANS-ACONITATE 2-METHYLTRANSFERASE-RELATED"/>
    <property type="match status" value="1"/>
</dbReference>
<dbReference type="PANTHER" id="PTHR43861:SF3">
    <property type="entry name" value="PUTATIVE (AFU_ORTHOLOGUE AFUA_2G14390)-RELATED"/>
    <property type="match status" value="1"/>
</dbReference>
<dbReference type="InterPro" id="IPR029063">
    <property type="entry name" value="SAM-dependent_MTases_sf"/>
</dbReference>
<dbReference type="eggNOG" id="COG2226">
    <property type="taxonomic scope" value="Bacteria"/>
</dbReference>